<protein>
    <recommendedName>
        <fullName evidence="19">Cadherin domain-containing protein</fullName>
    </recommendedName>
</protein>
<keyword evidence="3" id="KW-1003">Cell membrane</keyword>
<evidence type="ECO:0000313" key="21">
    <source>
        <dbReference type="Proteomes" id="UP000694402"/>
    </source>
</evidence>
<keyword evidence="4 15" id="KW-0812">Transmembrane</keyword>
<dbReference type="GO" id="GO:0044331">
    <property type="term" value="P:cell-cell adhesion mediated by cadherin"/>
    <property type="evidence" value="ECO:0007669"/>
    <property type="project" value="TreeGrafter"/>
</dbReference>
<dbReference type="GO" id="GO:0005912">
    <property type="term" value="C:adherens junction"/>
    <property type="evidence" value="ECO:0007669"/>
    <property type="project" value="TreeGrafter"/>
</dbReference>
<dbReference type="CDD" id="cd11304">
    <property type="entry name" value="Cadherin_repeat"/>
    <property type="match status" value="4"/>
</dbReference>
<evidence type="ECO:0000256" key="5">
    <source>
        <dbReference type="ARBA" id="ARBA00022723"/>
    </source>
</evidence>
<dbReference type="GO" id="GO:0060027">
    <property type="term" value="P:convergent extension involved in gastrulation"/>
    <property type="evidence" value="ECO:0007669"/>
    <property type="project" value="UniProtKB-ARBA"/>
</dbReference>
<dbReference type="FunFam" id="2.60.40.60:FF:000019">
    <property type="entry name" value="Cadherin 2"/>
    <property type="match status" value="1"/>
</dbReference>
<dbReference type="GO" id="GO:0016342">
    <property type="term" value="C:catenin complex"/>
    <property type="evidence" value="ECO:0007669"/>
    <property type="project" value="TreeGrafter"/>
</dbReference>
<evidence type="ECO:0000256" key="3">
    <source>
        <dbReference type="ARBA" id="ARBA00022475"/>
    </source>
</evidence>
<dbReference type="PROSITE" id="PS50268">
    <property type="entry name" value="CADHERIN_2"/>
    <property type="match status" value="4"/>
</dbReference>
<dbReference type="InterPro" id="IPR039808">
    <property type="entry name" value="Cadherin"/>
</dbReference>
<evidence type="ECO:0000313" key="20">
    <source>
        <dbReference type="Ensembl" id="ENSOTSP00005024852.2"/>
    </source>
</evidence>
<evidence type="ECO:0000256" key="7">
    <source>
        <dbReference type="ARBA" id="ARBA00022737"/>
    </source>
</evidence>
<dbReference type="GO" id="GO:0045296">
    <property type="term" value="F:cadherin binding"/>
    <property type="evidence" value="ECO:0007669"/>
    <property type="project" value="TreeGrafter"/>
</dbReference>
<dbReference type="InterPro" id="IPR009122">
    <property type="entry name" value="Desmosomal_cadherin"/>
</dbReference>
<dbReference type="SMART" id="SM01055">
    <property type="entry name" value="Cadherin_pro"/>
    <property type="match status" value="1"/>
</dbReference>
<dbReference type="InterPro" id="IPR020894">
    <property type="entry name" value="Cadherin_CS"/>
</dbReference>
<dbReference type="InterPro" id="IPR015919">
    <property type="entry name" value="Cadherin-like_sf"/>
</dbReference>
<feature type="signal peptide" evidence="18">
    <location>
        <begin position="1"/>
        <end position="18"/>
    </location>
</feature>
<dbReference type="PRINTS" id="PR01818">
    <property type="entry name" value="DESMOCADHERN"/>
</dbReference>
<evidence type="ECO:0000256" key="16">
    <source>
        <dbReference type="RuleBase" id="RU004358"/>
    </source>
</evidence>
<dbReference type="FunFam" id="2.60.40.60:FF:000027">
    <property type="entry name" value="Cadherin 2"/>
    <property type="match status" value="1"/>
</dbReference>
<evidence type="ECO:0000256" key="14">
    <source>
        <dbReference type="PROSITE-ProRule" id="PRU00043"/>
    </source>
</evidence>
<dbReference type="GO" id="GO:0007043">
    <property type="term" value="P:cell-cell junction assembly"/>
    <property type="evidence" value="ECO:0007669"/>
    <property type="project" value="TreeGrafter"/>
</dbReference>
<dbReference type="InterPro" id="IPR027397">
    <property type="entry name" value="Catenin-bd_sf"/>
</dbReference>
<evidence type="ECO:0000256" key="12">
    <source>
        <dbReference type="ARBA" id="ARBA00023136"/>
    </source>
</evidence>
<evidence type="ECO:0000256" key="18">
    <source>
        <dbReference type="SAM" id="SignalP"/>
    </source>
</evidence>
<feature type="chain" id="PRO_5044203620" description="Cadherin domain-containing protein" evidence="18">
    <location>
        <begin position="19"/>
        <end position="940"/>
    </location>
</feature>
<dbReference type="InterPro" id="IPR000233">
    <property type="entry name" value="Cadherin_Y-type_LIR"/>
</dbReference>
<organism evidence="20 21">
    <name type="scientific">Oncorhynchus tshawytscha</name>
    <name type="common">Chinook salmon</name>
    <name type="synonym">Salmo tshawytscha</name>
    <dbReference type="NCBI Taxonomy" id="74940"/>
    <lineage>
        <taxon>Eukaryota</taxon>
        <taxon>Metazoa</taxon>
        <taxon>Chordata</taxon>
        <taxon>Craniata</taxon>
        <taxon>Vertebrata</taxon>
        <taxon>Euteleostomi</taxon>
        <taxon>Actinopterygii</taxon>
        <taxon>Neopterygii</taxon>
        <taxon>Teleostei</taxon>
        <taxon>Protacanthopterygii</taxon>
        <taxon>Salmoniformes</taxon>
        <taxon>Salmonidae</taxon>
        <taxon>Salmoninae</taxon>
        <taxon>Oncorhynchus</taxon>
    </lineage>
</organism>
<keyword evidence="21" id="KW-1185">Reference proteome</keyword>
<sequence>MAPGVFCVSLLTVIIAQSECCVPHSIQAQVPVEVRPGYVISQGFVQITKNFTTFGMRLTEVPVTGCHIQGQWLTSSDPHFAMRSDGTIVTVDVTTVTAEGRSFWVRGRDGGGRRWRMEVHLSPDLEQEHIQVPMRVPFNVPAHKGVQRGPSEVLRRSKRRWSPLPFSIIEQDIPPFPKDVELVGSDSSVNFTVYYIISGSGVTMPPEKLFSVDRDTGMVRVHYPVDREQYPKFVFTAQVFDRRSGKETDRPLDITVLVEDINDNAPTFSGPLTFSVLEQCKPGTEVGEVKSTDKDEADTPHTKIRYTLLTGGQFFTIGSHSGLITAKTSTLDRETQVVNAVTVEIRDMDGAKNGLFNTATATITLLDINDNPPTFRETTYKATVKENQADMLVLRIPVDDKDEEKTPNWNARFVITQGNENGNFRIDTDPETNEGLLYVIKPLDYEKGKTVKLMISAQNEAPLVGMAGTWLSIPVDVSVGDEDEGPEFTPPNMVIRVKENTPNGTLLSTYTALDPETKSSKGIKYYTKFDPGSWIAVGETTGELRVANTIDLESPLVTNGAYTITIKAVDESKKSGNGNITLLIEDVNDNVPMIVPGTYLTLCEGEDGQMGSVTIEAEDADLSPYARPFNFMLPEGHDGKWRLRDIQNGSAVLEQVVEMARGVYTVPVHVTDLQNKGGVQVLSLRVCQCLGGECVAKRSSVSVGIWGVLAMLLAFLLLLLLCLLFVFYCTTKGEKIYMEDCSGGMLLKSNTEAPGDEVKSAALLIVPSTGVAVDTVDGSVKGAGLVGLLDQNGAGCPAPGPPLIGQKTIILNRESSRRDFLTAQGQSSFYSTGQYGGGNFYTDTTFLKQSQASSTLSALHTWKTNGLYLGKKLVYFADESEERYANDVARAYGYEGEGSPAGSVGCCSDFGDQDNLDFLDSLGSKFKTLANICMDKEEEI</sequence>
<evidence type="ECO:0000256" key="17">
    <source>
        <dbReference type="SAM" id="Phobius"/>
    </source>
</evidence>
<reference evidence="20" key="1">
    <citation type="submission" date="2025-08" db="UniProtKB">
        <authorList>
            <consortium name="Ensembl"/>
        </authorList>
    </citation>
    <scope>IDENTIFICATION</scope>
</reference>
<evidence type="ECO:0000256" key="15">
    <source>
        <dbReference type="RuleBase" id="RU003318"/>
    </source>
</evidence>
<dbReference type="PANTHER" id="PTHR24027:SF422">
    <property type="entry name" value="CADHERIN DOMAIN-CONTAINING PROTEIN"/>
    <property type="match status" value="1"/>
</dbReference>
<evidence type="ECO:0000256" key="1">
    <source>
        <dbReference type="ARBA" id="ARBA00004251"/>
    </source>
</evidence>
<dbReference type="Pfam" id="PF00028">
    <property type="entry name" value="Cadherin"/>
    <property type="match status" value="4"/>
</dbReference>
<dbReference type="Gene3D" id="4.10.900.10">
    <property type="entry name" value="TCF3-CBD (Catenin binding domain)"/>
    <property type="match status" value="1"/>
</dbReference>
<accession>A0A8C8EU53</accession>
<dbReference type="Proteomes" id="UP000694402">
    <property type="component" value="Unassembled WGS sequence"/>
</dbReference>
<evidence type="ECO:0000259" key="19">
    <source>
        <dbReference type="PROSITE" id="PS50268"/>
    </source>
</evidence>
<evidence type="ECO:0000256" key="13">
    <source>
        <dbReference type="ARBA" id="ARBA00023180"/>
    </source>
</evidence>
<feature type="domain" description="Cadherin" evidence="19">
    <location>
        <begin position="376"/>
        <end position="488"/>
    </location>
</feature>
<keyword evidence="10" id="KW-0965">Cell junction</keyword>
<dbReference type="PANTHER" id="PTHR24027">
    <property type="entry name" value="CADHERIN-23"/>
    <property type="match status" value="1"/>
</dbReference>
<keyword evidence="13" id="KW-0325">Glycoprotein</keyword>
<keyword evidence="7" id="KW-0677">Repeat</keyword>
<dbReference type="GO" id="GO:0005509">
    <property type="term" value="F:calcium ion binding"/>
    <property type="evidence" value="ECO:0007669"/>
    <property type="project" value="UniProtKB-UniRule"/>
</dbReference>
<dbReference type="InterPro" id="IPR002126">
    <property type="entry name" value="Cadherin-like_dom"/>
</dbReference>
<dbReference type="GO" id="GO:0016477">
    <property type="term" value="P:cell migration"/>
    <property type="evidence" value="ECO:0007669"/>
    <property type="project" value="TreeGrafter"/>
</dbReference>
<keyword evidence="5" id="KW-0479">Metal-binding</keyword>
<keyword evidence="6 18" id="KW-0732">Signal</keyword>
<evidence type="ECO:0000256" key="9">
    <source>
        <dbReference type="ARBA" id="ARBA00022889"/>
    </source>
</evidence>
<feature type="domain" description="Cadherin" evidence="19">
    <location>
        <begin position="268"/>
        <end position="375"/>
    </location>
</feature>
<dbReference type="GO" id="GO:0008013">
    <property type="term" value="F:beta-catenin binding"/>
    <property type="evidence" value="ECO:0007669"/>
    <property type="project" value="TreeGrafter"/>
</dbReference>
<comment type="function">
    <text evidence="16">A component of desmosome cell-cell junctions which are required for positive regulation of cellular adhesion. Involved in the interaction of plaque proteins and intermediate filaments mediating cell-cell adhesion.</text>
</comment>
<feature type="domain" description="Cadherin" evidence="19">
    <location>
        <begin position="160"/>
        <end position="268"/>
    </location>
</feature>
<gene>
    <name evidence="20" type="primary">LOC112251293</name>
</gene>
<reference evidence="20" key="2">
    <citation type="submission" date="2025-09" db="UniProtKB">
        <authorList>
            <consortium name="Ensembl"/>
        </authorList>
    </citation>
    <scope>IDENTIFICATION</scope>
</reference>
<feature type="transmembrane region" description="Helical" evidence="17">
    <location>
        <begin position="703"/>
        <end position="728"/>
    </location>
</feature>
<evidence type="ECO:0000256" key="10">
    <source>
        <dbReference type="ARBA" id="ARBA00022949"/>
    </source>
</evidence>
<dbReference type="SMART" id="SM00112">
    <property type="entry name" value="CA"/>
    <property type="match status" value="4"/>
</dbReference>
<feature type="domain" description="Cadherin" evidence="19">
    <location>
        <begin position="489"/>
        <end position="594"/>
    </location>
</feature>
<dbReference type="GO" id="GO:0034332">
    <property type="term" value="P:adherens junction organization"/>
    <property type="evidence" value="ECO:0007669"/>
    <property type="project" value="TreeGrafter"/>
</dbReference>
<dbReference type="GO" id="GO:0016339">
    <property type="term" value="P:calcium-dependent cell-cell adhesion via plasma membrane cell adhesion molecules"/>
    <property type="evidence" value="ECO:0007669"/>
    <property type="project" value="TreeGrafter"/>
</dbReference>
<name>A0A8C8EU53_ONCTS</name>
<dbReference type="GO" id="GO:0000902">
    <property type="term" value="P:cell morphogenesis"/>
    <property type="evidence" value="ECO:0007669"/>
    <property type="project" value="TreeGrafter"/>
</dbReference>
<comment type="subcellular location">
    <subcellularLocation>
        <location evidence="2">Cell junction</location>
        <location evidence="2">Desmosome</location>
    </subcellularLocation>
    <subcellularLocation>
        <location evidence="1 15">Cell membrane</location>
        <topology evidence="1 15">Single-pass type I membrane protein</topology>
    </subcellularLocation>
</comment>
<dbReference type="SUPFAM" id="SSF49313">
    <property type="entry name" value="Cadherin-like"/>
    <property type="match status" value="6"/>
</dbReference>
<dbReference type="PRINTS" id="PR01820">
    <property type="entry name" value="DESMOCOLLIN"/>
</dbReference>
<proteinExistence type="predicted"/>
<evidence type="ECO:0000256" key="4">
    <source>
        <dbReference type="ARBA" id="ARBA00022692"/>
    </source>
</evidence>
<evidence type="ECO:0000256" key="8">
    <source>
        <dbReference type="ARBA" id="ARBA00022837"/>
    </source>
</evidence>
<dbReference type="GO" id="GO:0030057">
    <property type="term" value="C:desmosome"/>
    <property type="evidence" value="ECO:0007669"/>
    <property type="project" value="UniProtKB-SubCell"/>
</dbReference>
<dbReference type="Ensembl" id="ENSOTST00005026871.2">
    <property type="protein sequence ID" value="ENSOTSP00005024852.2"/>
    <property type="gene ID" value="ENSOTSG00005011714.2"/>
</dbReference>
<keyword evidence="8 14" id="KW-0106">Calcium</keyword>
<dbReference type="AlphaFoldDB" id="A0A8C8EU53"/>
<keyword evidence="11 17" id="KW-1133">Transmembrane helix</keyword>
<dbReference type="Pfam" id="PF01049">
    <property type="entry name" value="CADH_Y-type_LIR"/>
    <property type="match status" value="1"/>
</dbReference>
<dbReference type="FunFam" id="2.60.40.60:FF:000011">
    <property type="entry name" value="Cadherin 1"/>
    <property type="match status" value="1"/>
</dbReference>
<dbReference type="PRINTS" id="PR00205">
    <property type="entry name" value="CADHERIN"/>
</dbReference>
<evidence type="ECO:0000256" key="2">
    <source>
        <dbReference type="ARBA" id="ARBA00004568"/>
    </source>
</evidence>
<dbReference type="GO" id="GO:0007156">
    <property type="term" value="P:homophilic cell adhesion via plasma membrane adhesion molecules"/>
    <property type="evidence" value="ECO:0007669"/>
    <property type="project" value="InterPro"/>
</dbReference>
<evidence type="ECO:0000256" key="11">
    <source>
        <dbReference type="ARBA" id="ARBA00022989"/>
    </source>
</evidence>
<dbReference type="Gene3D" id="2.60.40.60">
    <property type="entry name" value="Cadherins"/>
    <property type="match status" value="5"/>
</dbReference>
<evidence type="ECO:0000256" key="6">
    <source>
        <dbReference type="ARBA" id="ARBA00022729"/>
    </source>
</evidence>
<dbReference type="PROSITE" id="PS00232">
    <property type="entry name" value="CADHERIN_1"/>
    <property type="match status" value="2"/>
</dbReference>
<keyword evidence="12 17" id="KW-0472">Membrane</keyword>
<keyword evidence="9 15" id="KW-0130">Cell adhesion</keyword>
<dbReference type="GeneTree" id="ENSGT01030000234624"/>
<dbReference type="InterPro" id="IPR014868">
    <property type="entry name" value="Cadherin_pro_dom"/>
</dbReference>